<name>A0AAV7VRW1_PLEWA</name>
<feature type="non-terminal residue" evidence="1">
    <location>
        <position position="104"/>
    </location>
</feature>
<keyword evidence="2" id="KW-1185">Reference proteome</keyword>
<feature type="non-terminal residue" evidence="1">
    <location>
        <position position="1"/>
    </location>
</feature>
<organism evidence="1 2">
    <name type="scientific">Pleurodeles waltl</name>
    <name type="common">Iberian ribbed newt</name>
    <dbReference type="NCBI Taxonomy" id="8319"/>
    <lineage>
        <taxon>Eukaryota</taxon>
        <taxon>Metazoa</taxon>
        <taxon>Chordata</taxon>
        <taxon>Craniata</taxon>
        <taxon>Vertebrata</taxon>
        <taxon>Euteleostomi</taxon>
        <taxon>Amphibia</taxon>
        <taxon>Batrachia</taxon>
        <taxon>Caudata</taxon>
        <taxon>Salamandroidea</taxon>
        <taxon>Salamandridae</taxon>
        <taxon>Pleurodelinae</taxon>
        <taxon>Pleurodeles</taxon>
    </lineage>
</organism>
<dbReference type="Proteomes" id="UP001066276">
    <property type="component" value="Chromosome 2_1"/>
</dbReference>
<sequence>VQGAILAHRYPVSSAGVGAPVIRQWSANRLPSGPPCGSLCVGFPGASLRLSVPTSPRLLQAPGKQCEWPGWRTFNLAGYSSIQVRSWTRTKDKIVKRQMNCCIS</sequence>
<proteinExistence type="predicted"/>
<accession>A0AAV7VRW1</accession>
<dbReference type="AlphaFoldDB" id="A0AAV7VRW1"/>
<evidence type="ECO:0000313" key="1">
    <source>
        <dbReference type="EMBL" id="KAJ1202952.1"/>
    </source>
</evidence>
<reference evidence="1" key="1">
    <citation type="journal article" date="2022" name="bioRxiv">
        <title>Sequencing and chromosome-scale assembly of the giantPleurodeles waltlgenome.</title>
        <authorList>
            <person name="Brown T."/>
            <person name="Elewa A."/>
            <person name="Iarovenko S."/>
            <person name="Subramanian E."/>
            <person name="Araus A.J."/>
            <person name="Petzold A."/>
            <person name="Susuki M."/>
            <person name="Suzuki K.-i.T."/>
            <person name="Hayashi T."/>
            <person name="Toyoda A."/>
            <person name="Oliveira C."/>
            <person name="Osipova E."/>
            <person name="Leigh N.D."/>
            <person name="Simon A."/>
            <person name="Yun M.H."/>
        </authorList>
    </citation>
    <scope>NUCLEOTIDE SEQUENCE</scope>
    <source>
        <strain evidence="1">20211129_DDA</strain>
        <tissue evidence="1">Liver</tissue>
    </source>
</reference>
<evidence type="ECO:0000313" key="2">
    <source>
        <dbReference type="Proteomes" id="UP001066276"/>
    </source>
</evidence>
<gene>
    <name evidence="1" type="ORF">NDU88_006747</name>
</gene>
<protein>
    <submittedName>
        <fullName evidence="1">Uncharacterized protein</fullName>
    </submittedName>
</protein>
<comment type="caution">
    <text evidence="1">The sequence shown here is derived from an EMBL/GenBank/DDBJ whole genome shotgun (WGS) entry which is preliminary data.</text>
</comment>
<dbReference type="EMBL" id="JANPWB010000003">
    <property type="protein sequence ID" value="KAJ1202952.1"/>
    <property type="molecule type" value="Genomic_DNA"/>
</dbReference>